<dbReference type="RefSeq" id="WP_129002049.1">
    <property type="nucleotide sequence ID" value="NZ_SDHZ01000001.1"/>
</dbReference>
<keyword evidence="7" id="KW-1185">Reference proteome</keyword>
<feature type="signal peptide" evidence="4">
    <location>
        <begin position="1"/>
        <end position="19"/>
    </location>
</feature>
<dbReference type="InterPro" id="IPR041700">
    <property type="entry name" value="OMP_b-brl_3"/>
</dbReference>
<reference evidence="6 7" key="1">
    <citation type="submission" date="2019-01" db="EMBL/GenBank/DDBJ databases">
        <title>Filimonas sp. strain TTM-71.</title>
        <authorList>
            <person name="Chen W.-M."/>
        </authorList>
    </citation>
    <scope>NUCLEOTIDE SEQUENCE [LARGE SCALE GENOMIC DNA]</scope>
    <source>
        <strain evidence="6 7">TTM-71</strain>
    </source>
</reference>
<evidence type="ECO:0000256" key="2">
    <source>
        <dbReference type="ARBA" id="ARBA00023136"/>
    </source>
</evidence>
<proteinExistence type="predicted"/>
<comment type="subcellular location">
    <subcellularLocation>
        <location evidence="1">Cell outer membrane</location>
    </subcellularLocation>
</comment>
<gene>
    <name evidence="6" type="ORF">ESB13_05695</name>
</gene>
<dbReference type="Proteomes" id="UP000290545">
    <property type="component" value="Unassembled WGS sequence"/>
</dbReference>
<dbReference type="InterPro" id="IPR036942">
    <property type="entry name" value="Beta-barrel_TonB_sf"/>
</dbReference>
<protein>
    <submittedName>
        <fullName evidence="6">TonB-dependent receptor</fullName>
    </submittedName>
</protein>
<organism evidence="6 7">
    <name type="scientific">Filimonas effusa</name>
    <dbReference type="NCBI Taxonomy" id="2508721"/>
    <lineage>
        <taxon>Bacteria</taxon>
        <taxon>Pseudomonadati</taxon>
        <taxon>Bacteroidota</taxon>
        <taxon>Chitinophagia</taxon>
        <taxon>Chitinophagales</taxon>
        <taxon>Chitinophagaceae</taxon>
        <taxon>Filimonas</taxon>
    </lineage>
</organism>
<evidence type="ECO:0000313" key="6">
    <source>
        <dbReference type="EMBL" id="RXK86299.1"/>
    </source>
</evidence>
<evidence type="ECO:0000256" key="1">
    <source>
        <dbReference type="ARBA" id="ARBA00004442"/>
    </source>
</evidence>
<dbReference type="SUPFAM" id="SSF56935">
    <property type="entry name" value="Porins"/>
    <property type="match status" value="1"/>
</dbReference>
<keyword evidence="3" id="KW-0998">Cell outer membrane</keyword>
<dbReference type="InterPro" id="IPR008969">
    <property type="entry name" value="CarboxyPept-like_regulatory"/>
</dbReference>
<sequence>MRKIAIALAFTLFVLLVHAQQPDTVNQISKKNSLGLIVGNLIDTPAGQAVMYATIRLQQLADTNRQKTVVSDKNGAFEFNKIELGYYRLKITAIGYNPLILDSIHLREERYDFNLGDLKISAPGTQLAEVIVYAEKPLIENTDGKITYNVGQSALSDGSSTSEILKNMPLVSNDPEGKILLRGKEPKILIDDKPVELSGDQLQDLLESLPGGSVEKIELMMNPPPEYATEQGGVINIVTKKGKIGWIGRITLAGGTRGEGNLSANVSYRSKKLAFTAVAGTAASQVKGNSYSRRENIYADSSNYLNTDAGFTNKNLRPNLRLQLDYEFDKHHSFSGVYQGNLNSFDNNSLTTYANKNRFLDTTRLSTRNSATDGLGYNNSVTVTYQYKGDNPAEKLRVIIGTNLNRNDNNRNYFQRFYFNDFTPNGNDSMQEQHTLNNSDNYNIRIDYNRPVFNQGSAITTGATYSSAQTHNVLETEFLRQSDGTMVPNDGLSNDFYFHQKIFTVRAGFTIALPAKWKIISGVQAEQTSLDFNFIEGNTPAVSNSYWKLMPNFTVRKEFDKTLNTSLVYRAAIRRPGIGQLNPSIDYSDPYNIRFGNPYLDASIADNFDWNISYIKGKYYINGSAGFNNIKDVFNSIRTLVGDGKTQTTYRNISNRKEYEASVWGGYTISKQLRINTSVGYTYNVYDQMGKELYKYRDGGSFYSTLNYNYTPTSLLRFEGNARFNSFADPQGRARSNVSLNLGVQRKFFDKRLIMQLNVIDPFASQKYTTFTYGPNFFLESFRASRTRNFKLTVTYQLNKMVQRKISDKEMKAAVDRVRQKS</sequence>
<evidence type="ECO:0000259" key="5">
    <source>
        <dbReference type="Pfam" id="PF14905"/>
    </source>
</evidence>
<dbReference type="Gene3D" id="2.40.170.20">
    <property type="entry name" value="TonB-dependent receptor, beta-barrel domain"/>
    <property type="match status" value="1"/>
</dbReference>
<evidence type="ECO:0000256" key="3">
    <source>
        <dbReference type="ARBA" id="ARBA00023237"/>
    </source>
</evidence>
<keyword evidence="2" id="KW-0472">Membrane</keyword>
<evidence type="ECO:0000313" key="7">
    <source>
        <dbReference type="Proteomes" id="UP000290545"/>
    </source>
</evidence>
<keyword evidence="4" id="KW-0732">Signal</keyword>
<feature type="chain" id="PRO_5020358148" evidence="4">
    <location>
        <begin position="20"/>
        <end position="822"/>
    </location>
</feature>
<dbReference type="EMBL" id="SDHZ01000001">
    <property type="protein sequence ID" value="RXK86299.1"/>
    <property type="molecule type" value="Genomic_DNA"/>
</dbReference>
<dbReference type="OrthoDB" id="905812at2"/>
<comment type="caution">
    <text evidence="6">The sequence shown here is derived from an EMBL/GenBank/DDBJ whole genome shotgun (WGS) entry which is preliminary data.</text>
</comment>
<accession>A0A4Q1DCN0</accession>
<keyword evidence="6" id="KW-0675">Receptor</keyword>
<evidence type="ECO:0000256" key="4">
    <source>
        <dbReference type="SAM" id="SignalP"/>
    </source>
</evidence>
<dbReference type="SUPFAM" id="SSF49464">
    <property type="entry name" value="Carboxypeptidase regulatory domain-like"/>
    <property type="match status" value="1"/>
</dbReference>
<feature type="domain" description="Outer membrane protein beta-barrel" evidence="5">
    <location>
        <begin position="390"/>
        <end position="796"/>
    </location>
</feature>
<dbReference type="GO" id="GO:0009279">
    <property type="term" value="C:cell outer membrane"/>
    <property type="evidence" value="ECO:0007669"/>
    <property type="project" value="UniProtKB-SubCell"/>
</dbReference>
<name>A0A4Q1DCN0_9BACT</name>
<dbReference type="Pfam" id="PF14905">
    <property type="entry name" value="OMP_b-brl_3"/>
    <property type="match status" value="1"/>
</dbReference>
<dbReference type="Pfam" id="PF13620">
    <property type="entry name" value="CarboxypepD_reg"/>
    <property type="match status" value="1"/>
</dbReference>
<dbReference type="Gene3D" id="2.60.40.1120">
    <property type="entry name" value="Carboxypeptidase-like, regulatory domain"/>
    <property type="match status" value="1"/>
</dbReference>
<dbReference type="AlphaFoldDB" id="A0A4Q1DCN0"/>